<name>A0A3B0S002_9ZZZZ</name>
<dbReference type="SUPFAM" id="SSF56176">
    <property type="entry name" value="FAD-binding/transporter-associated domain-like"/>
    <property type="match status" value="1"/>
</dbReference>
<evidence type="ECO:0000259" key="1">
    <source>
        <dbReference type="PROSITE" id="PS51387"/>
    </source>
</evidence>
<dbReference type="InterPro" id="IPR016169">
    <property type="entry name" value="FAD-bd_PCMH_sub2"/>
</dbReference>
<dbReference type="GO" id="GO:0016491">
    <property type="term" value="F:oxidoreductase activity"/>
    <property type="evidence" value="ECO:0007669"/>
    <property type="project" value="UniProtKB-KW"/>
</dbReference>
<dbReference type="Pfam" id="PF00941">
    <property type="entry name" value="FAD_binding_5"/>
    <property type="match status" value="1"/>
</dbReference>
<organism evidence="2">
    <name type="scientific">hydrothermal vent metagenome</name>
    <dbReference type="NCBI Taxonomy" id="652676"/>
    <lineage>
        <taxon>unclassified sequences</taxon>
        <taxon>metagenomes</taxon>
        <taxon>ecological metagenomes</taxon>
    </lineage>
</organism>
<gene>
    <name evidence="2" type="ORF">MNBD_ALPHA08-1695</name>
</gene>
<dbReference type="InterPro" id="IPR051312">
    <property type="entry name" value="Diverse_Substr_Oxidored"/>
</dbReference>
<dbReference type="InterPro" id="IPR016167">
    <property type="entry name" value="FAD-bd_PCMH_sub1"/>
</dbReference>
<dbReference type="InterPro" id="IPR036683">
    <property type="entry name" value="CO_DH_flav_C_dom_sf"/>
</dbReference>
<dbReference type="InterPro" id="IPR016166">
    <property type="entry name" value="FAD-bd_PCMH"/>
</dbReference>
<dbReference type="SMART" id="SM01092">
    <property type="entry name" value="CO_deh_flav_C"/>
    <property type="match status" value="1"/>
</dbReference>
<dbReference type="EC" id="1.3.7.9" evidence="2"/>
<proteinExistence type="predicted"/>
<feature type="domain" description="FAD-binding PCMH-type" evidence="1">
    <location>
        <begin position="3"/>
        <end position="218"/>
    </location>
</feature>
<dbReference type="PANTHER" id="PTHR42659:SF9">
    <property type="entry name" value="XANTHINE DEHYDROGENASE FAD-BINDING SUBUNIT XDHB-RELATED"/>
    <property type="match status" value="1"/>
</dbReference>
<dbReference type="SUPFAM" id="SSF55447">
    <property type="entry name" value="CO dehydrogenase flavoprotein C-terminal domain-like"/>
    <property type="match status" value="1"/>
</dbReference>
<dbReference type="PANTHER" id="PTHR42659">
    <property type="entry name" value="XANTHINE DEHYDROGENASE SUBUNIT C-RELATED"/>
    <property type="match status" value="1"/>
</dbReference>
<dbReference type="Gene3D" id="3.30.43.10">
    <property type="entry name" value="Uridine Diphospho-n-acetylenolpyruvylglucosamine Reductase, domain 2"/>
    <property type="match status" value="1"/>
</dbReference>
<evidence type="ECO:0000313" key="2">
    <source>
        <dbReference type="EMBL" id="VAV89893.1"/>
    </source>
</evidence>
<dbReference type="InterPro" id="IPR002346">
    <property type="entry name" value="Mopterin_DH_FAD-bd"/>
</dbReference>
<dbReference type="EMBL" id="UOEC01000069">
    <property type="protein sequence ID" value="VAV89893.1"/>
    <property type="molecule type" value="Genomic_DNA"/>
</dbReference>
<dbReference type="InterPro" id="IPR036318">
    <property type="entry name" value="FAD-bd_PCMH-like_sf"/>
</dbReference>
<keyword evidence="2" id="KW-0560">Oxidoreductase</keyword>
<protein>
    <submittedName>
        <fullName evidence="2">4-hydroxybenzoyl-CoA reductase, beta subunit</fullName>
        <ecNumber evidence="2">1.3.7.9</ecNumber>
    </submittedName>
</protein>
<accession>A0A3B0S002</accession>
<dbReference type="AlphaFoldDB" id="A0A3B0S002"/>
<dbReference type="PROSITE" id="PS51387">
    <property type="entry name" value="FAD_PCMH"/>
    <property type="match status" value="1"/>
</dbReference>
<sequence length="323" mass="34667">MSEVLPDFQLLQPSTVKEAVAVMSQDKSARLCAGGTDLVVNMRRGLVDAETLIDISAIADLKRMKSGPTGLYIGAGVPLRELAENTAIAKDYPAVTMACLSIAGPAHREVATLGGNLCLDTRCLYYNQSHWWRQANNFCLKYQGDVCHVAPTKKICRAVFSGDLAPALMVHGAEAEIAGPGGQRRIALDALYREDGMDYLRLEAAEIVIGVHLPPARAVSGYKKVRIRGAIDFPLAGVAVSCETVAPSSHRFSIAITGTNSCPVMVEMPEALGADDPEVFFASLVKRVQVRVTPLRTTTTAANYRRLSVSALAGKLARELWAG</sequence>
<dbReference type="InterPro" id="IPR005107">
    <property type="entry name" value="CO_DH_flav_C"/>
</dbReference>
<dbReference type="Gene3D" id="3.30.390.50">
    <property type="entry name" value="CO dehydrogenase flavoprotein, C-terminal domain"/>
    <property type="match status" value="1"/>
</dbReference>
<dbReference type="Gene3D" id="3.30.465.10">
    <property type="match status" value="1"/>
</dbReference>
<reference evidence="2" key="1">
    <citation type="submission" date="2018-06" db="EMBL/GenBank/DDBJ databases">
        <authorList>
            <person name="Zhirakovskaya E."/>
        </authorList>
    </citation>
    <scope>NUCLEOTIDE SEQUENCE</scope>
</reference>
<dbReference type="GO" id="GO:0071949">
    <property type="term" value="F:FAD binding"/>
    <property type="evidence" value="ECO:0007669"/>
    <property type="project" value="InterPro"/>
</dbReference>